<dbReference type="GO" id="GO:0004801">
    <property type="term" value="F:transaldolase activity"/>
    <property type="evidence" value="ECO:0007669"/>
    <property type="project" value="TreeGrafter"/>
</dbReference>
<dbReference type="GO" id="GO:0009052">
    <property type="term" value="P:pentose-phosphate shunt, non-oxidative branch"/>
    <property type="evidence" value="ECO:0007669"/>
    <property type="project" value="TreeGrafter"/>
</dbReference>
<dbReference type="Proteomes" id="UP000054988">
    <property type="component" value="Unassembled WGS sequence"/>
</dbReference>
<dbReference type="SUPFAM" id="SSF51569">
    <property type="entry name" value="Aldolase"/>
    <property type="match status" value="1"/>
</dbReference>
<evidence type="ECO:0000313" key="2">
    <source>
        <dbReference type="EMBL" id="KTB40153.1"/>
    </source>
</evidence>
<comment type="caution">
    <text evidence="2">The sequence shown here is derived from an EMBL/GenBank/DDBJ whole genome shotgun (WGS) entry which is preliminary data.</text>
</comment>
<sequence>MSDTLLSQIRNRVTVDIDSMDPEVAARHTKDIKFCDMTSNQAIVYGEALRPERADLLKSAVEAIKKRGGNPNEEAFLQDVVDLFTVLLGKKVYPHLTGNVHAQTSPSTAYDTEKTVEHARKLVSIFEANKIPKERVCIKIPATAESMVACKVLAEMGIKTLATCLFSVPQAVAASQANCVYVAPYFNELRVHFEPSLWREYTHPAEDHPMSQTIVSIRQALRSISSKTQVMPASIVTVKEASQVVSLVSLKPDHITISGGLLDRLSQEQPMPAESFTTSLQPKLDEAQLSKDYLVQSGEALREAIQDDEEVTRKLADALSLFDDFEKKTRELVKTLL</sequence>
<dbReference type="Gene3D" id="3.20.20.70">
    <property type="entry name" value="Aldolase class I"/>
    <property type="match status" value="1"/>
</dbReference>
<keyword evidence="1" id="KW-0704">Schiff base</keyword>
<name>A0A0W0FUW9_MONRR</name>
<accession>A0A0W0FUW9</accession>
<dbReference type="PANTHER" id="PTHR10683">
    <property type="entry name" value="TRANSALDOLASE"/>
    <property type="match status" value="1"/>
</dbReference>
<organism evidence="2 3">
    <name type="scientific">Moniliophthora roreri</name>
    <name type="common">Frosty pod rot fungus</name>
    <name type="synonym">Monilia roreri</name>
    <dbReference type="NCBI Taxonomy" id="221103"/>
    <lineage>
        <taxon>Eukaryota</taxon>
        <taxon>Fungi</taxon>
        <taxon>Dikarya</taxon>
        <taxon>Basidiomycota</taxon>
        <taxon>Agaricomycotina</taxon>
        <taxon>Agaricomycetes</taxon>
        <taxon>Agaricomycetidae</taxon>
        <taxon>Agaricales</taxon>
        <taxon>Marasmiineae</taxon>
        <taxon>Marasmiaceae</taxon>
        <taxon>Moniliophthora</taxon>
    </lineage>
</organism>
<proteinExistence type="predicted"/>
<dbReference type="eggNOG" id="KOG2772">
    <property type="taxonomic scope" value="Eukaryota"/>
</dbReference>
<gene>
    <name evidence="2" type="ORF">WG66_7274</name>
</gene>
<dbReference type="EMBL" id="LATX01001604">
    <property type="protein sequence ID" value="KTB40153.1"/>
    <property type="molecule type" value="Genomic_DNA"/>
</dbReference>
<reference evidence="2 3" key="1">
    <citation type="submission" date="2015-12" db="EMBL/GenBank/DDBJ databases">
        <title>Draft genome sequence of Moniliophthora roreri, the causal agent of frosty pod rot of cacao.</title>
        <authorList>
            <person name="Aime M.C."/>
            <person name="Diaz-Valderrama J.R."/>
            <person name="Kijpornyongpan T."/>
            <person name="Phillips-Mora W."/>
        </authorList>
    </citation>
    <scope>NUCLEOTIDE SEQUENCE [LARGE SCALE GENOMIC DNA]</scope>
    <source>
        <strain evidence="2 3">MCA 2952</strain>
    </source>
</reference>
<evidence type="ECO:0000313" key="3">
    <source>
        <dbReference type="Proteomes" id="UP000054988"/>
    </source>
</evidence>
<evidence type="ECO:0008006" key="4">
    <source>
        <dbReference type="Google" id="ProtNLM"/>
    </source>
</evidence>
<dbReference type="AlphaFoldDB" id="A0A0W0FUW9"/>
<protein>
    <recommendedName>
        <fullName evidence="4">Transaldolase</fullName>
    </recommendedName>
</protein>
<dbReference type="PANTHER" id="PTHR10683:SF39">
    <property type="entry name" value="TRANSALDOLASE"/>
    <property type="match status" value="1"/>
</dbReference>
<dbReference type="InterPro" id="IPR001585">
    <property type="entry name" value="TAL/FSA"/>
</dbReference>
<evidence type="ECO:0000256" key="1">
    <source>
        <dbReference type="ARBA" id="ARBA00023270"/>
    </source>
</evidence>
<dbReference type="Pfam" id="PF00923">
    <property type="entry name" value="TAL_FSA"/>
    <property type="match status" value="1"/>
</dbReference>
<dbReference type="InterPro" id="IPR013785">
    <property type="entry name" value="Aldolase_TIM"/>
</dbReference>
<dbReference type="GO" id="GO:0005975">
    <property type="term" value="P:carbohydrate metabolic process"/>
    <property type="evidence" value="ECO:0007669"/>
    <property type="project" value="InterPro"/>
</dbReference>